<accession>A0A8T0IPN6</accession>
<protein>
    <recommendedName>
        <fullName evidence="5">Coiled-coil domain-containing protein SCD2</fullName>
    </recommendedName>
</protein>
<evidence type="ECO:0008006" key="5">
    <source>
        <dbReference type="Google" id="ProtNLM"/>
    </source>
</evidence>
<dbReference type="GO" id="GO:0000911">
    <property type="term" value="P:cytokinesis by cell plate formation"/>
    <property type="evidence" value="ECO:0007669"/>
    <property type="project" value="InterPro"/>
</dbReference>
<comment type="caution">
    <text evidence="3">The sequence shown here is derived from an EMBL/GenBank/DDBJ whole genome shotgun (WGS) entry which is preliminary data.</text>
</comment>
<evidence type="ECO:0000256" key="1">
    <source>
        <dbReference type="SAM" id="Coils"/>
    </source>
</evidence>
<keyword evidence="1" id="KW-0175">Coiled coil</keyword>
<keyword evidence="4" id="KW-1185">Reference proteome</keyword>
<dbReference type="Proteomes" id="UP000822688">
    <property type="component" value="Chromosome 2"/>
</dbReference>
<dbReference type="AlphaFoldDB" id="A0A8T0IPN6"/>
<feature type="region of interest" description="Disordered" evidence="2">
    <location>
        <begin position="183"/>
        <end position="204"/>
    </location>
</feature>
<dbReference type="EMBL" id="CM026422">
    <property type="protein sequence ID" value="KAG0585704.1"/>
    <property type="molecule type" value="Genomic_DNA"/>
</dbReference>
<feature type="region of interest" description="Disordered" evidence="2">
    <location>
        <begin position="395"/>
        <end position="426"/>
    </location>
</feature>
<reference evidence="3" key="1">
    <citation type="submission" date="2020-06" db="EMBL/GenBank/DDBJ databases">
        <title>WGS assembly of Ceratodon purpureus strain R40.</title>
        <authorList>
            <person name="Carey S.B."/>
            <person name="Jenkins J."/>
            <person name="Shu S."/>
            <person name="Lovell J.T."/>
            <person name="Sreedasyam A."/>
            <person name="Maumus F."/>
            <person name="Tiley G.P."/>
            <person name="Fernandez-Pozo N."/>
            <person name="Barry K."/>
            <person name="Chen C."/>
            <person name="Wang M."/>
            <person name="Lipzen A."/>
            <person name="Daum C."/>
            <person name="Saski C.A."/>
            <person name="Payton A.C."/>
            <person name="Mcbreen J.C."/>
            <person name="Conrad R.E."/>
            <person name="Kollar L.M."/>
            <person name="Olsson S."/>
            <person name="Huttunen S."/>
            <person name="Landis J.B."/>
            <person name="Wickett N.J."/>
            <person name="Johnson M.G."/>
            <person name="Rensing S.A."/>
            <person name="Grimwood J."/>
            <person name="Schmutz J."/>
            <person name="Mcdaniel S.F."/>
        </authorList>
    </citation>
    <scope>NUCLEOTIDE SEQUENCE</scope>
    <source>
        <strain evidence="3">R40</strain>
    </source>
</reference>
<feature type="region of interest" description="Disordered" evidence="2">
    <location>
        <begin position="63"/>
        <end position="146"/>
    </location>
</feature>
<evidence type="ECO:0000256" key="2">
    <source>
        <dbReference type="SAM" id="MobiDB-lite"/>
    </source>
</evidence>
<proteinExistence type="predicted"/>
<sequence length="593" mass="66015">MSEMERTSSPALGRQRNGASGPTLLHSRSNSQAGSGSFNSLRRGQNYAAKAAAARLAQVMQANRDFGSDDEDEDDMPHYSSSYLSSVAQADSRREPSPRTTRMHDAAPARPTMESTFRPSANPRGSLHSARPTVERPIQRPTTSVPSALRPVEPAFQRPRPVVTAAPVPLRPVDPAPEIHDRHRKYASDPTPVPVASHDAGGRNSRRESAALLDEIDMLQEDNESLFEKLRLAEEKLAQKDFRTRELERQITAVGQHSPDSSVDSLDSRLRSRKEQFLKQREAALKAAKEHSKDVKDDEIAQLKLEAEAAREEAAAASAAAHEVEVEVKALRTMTHRMILTQEEMEEVVLKRCWLARYWGLAAKHGIHPEIATSKSDFWSSLAPLPLEVVLSAGQRAKEEPSSQNQTSKEGPNSQTKGKTRDVNDITGEGNIESMLAVEKGLRELAALKVEDAVMLALARHRHAADAARDSTDSPRAPLTLELSPMEVEDVQFKQAWLVYFWRRAKTNGLEVVRAENCIQLWISRTMFQTTVRDQEDVERGMMDLRALGVEEKLWNVSRREISKDAANQKVDVLEVLTASNSLQRTLSSTFLQ</sequence>
<feature type="compositionally biased region" description="Polar residues" evidence="2">
    <location>
        <begin position="402"/>
        <end position="417"/>
    </location>
</feature>
<dbReference type="InterPro" id="IPR040321">
    <property type="entry name" value="SCD2-like"/>
</dbReference>
<gene>
    <name evidence="3" type="ORF">KC19_2G031200</name>
</gene>
<feature type="compositionally biased region" description="Basic and acidic residues" evidence="2">
    <location>
        <begin position="91"/>
        <end position="107"/>
    </location>
</feature>
<organism evidence="3 4">
    <name type="scientific">Ceratodon purpureus</name>
    <name type="common">Fire moss</name>
    <name type="synonym">Dicranum purpureum</name>
    <dbReference type="NCBI Taxonomy" id="3225"/>
    <lineage>
        <taxon>Eukaryota</taxon>
        <taxon>Viridiplantae</taxon>
        <taxon>Streptophyta</taxon>
        <taxon>Embryophyta</taxon>
        <taxon>Bryophyta</taxon>
        <taxon>Bryophytina</taxon>
        <taxon>Bryopsida</taxon>
        <taxon>Dicranidae</taxon>
        <taxon>Pseudoditrichales</taxon>
        <taxon>Ditrichaceae</taxon>
        <taxon>Ceratodon</taxon>
    </lineage>
</organism>
<name>A0A8T0IPN6_CERPU</name>
<dbReference type="PANTHER" id="PTHR31762">
    <property type="entry name" value="FAS-BINDING FACTOR-LIKE PROTEIN"/>
    <property type="match status" value="1"/>
</dbReference>
<feature type="compositionally biased region" description="Polar residues" evidence="2">
    <location>
        <begin position="79"/>
        <end position="89"/>
    </location>
</feature>
<feature type="region of interest" description="Disordered" evidence="2">
    <location>
        <begin position="1"/>
        <end position="41"/>
    </location>
</feature>
<feature type="compositionally biased region" description="Polar residues" evidence="2">
    <location>
        <begin position="26"/>
        <end position="40"/>
    </location>
</feature>
<feature type="coiled-coil region" evidence="1">
    <location>
        <begin position="209"/>
        <end position="250"/>
    </location>
</feature>
<feature type="coiled-coil region" evidence="1">
    <location>
        <begin position="293"/>
        <end position="327"/>
    </location>
</feature>
<evidence type="ECO:0000313" key="4">
    <source>
        <dbReference type="Proteomes" id="UP000822688"/>
    </source>
</evidence>
<evidence type="ECO:0000313" key="3">
    <source>
        <dbReference type="EMBL" id="KAG0585704.1"/>
    </source>
</evidence>
<dbReference type="PANTHER" id="PTHR31762:SF10">
    <property type="entry name" value="FAS-BINDING FACTOR-LIKE PROTEIN"/>
    <property type="match status" value="1"/>
</dbReference>